<accession>A0ACC1XGX5</accession>
<name>A0ACC1XGX5_MELAZ</name>
<proteinExistence type="predicted"/>
<gene>
    <name evidence="1" type="ORF">OWV82_016578</name>
</gene>
<comment type="caution">
    <text evidence="1">The sequence shown here is derived from an EMBL/GenBank/DDBJ whole genome shotgun (WGS) entry which is preliminary data.</text>
</comment>
<dbReference type="Proteomes" id="UP001164539">
    <property type="component" value="Chromosome 9"/>
</dbReference>
<evidence type="ECO:0000313" key="1">
    <source>
        <dbReference type="EMBL" id="KAJ4710386.1"/>
    </source>
</evidence>
<keyword evidence="2" id="KW-1185">Reference proteome</keyword>
<protein>
    <submittedName>
        <fullName evidence="1">Protein NRT1/ PTR FAMILY 8.3-like</fullName>
    </submittedName>
</protein>
<reference evidence="1 2" key="1">
    <citation type="journal article" date="2023" name="Science">
        <title>Complex scaffold remodeling in plant triterpene biosynthesis.</title>
        <authorList>
            <person name="De La Pena R."/>
            <person name="Hodgson H."/>
            <person name="Liu J.C."/>
            <person name="Stephenson M.J."/>
            <person name="Martin A.C."/>
            <person name="Owen C."/>
            <person name="Harkess A."/>
            <person name="Leebens-Mack J."/>
            <person name="Jimenez L.E."/>
            <person name="Osbourn A."/>
            <person name="Sattely E.S."/>
        </authorList>
    </citation>
    <scope>NUCLEOTIDE SEQUENCE [LARGE SCALE GENOMIC DNA]</scope>
    <source>
        <strain evidence="2">cv. JPN11</strain>
        <tissue evidence="1">Leaf</tissue>
    </source>
</reference>
<sequence>MFFLMRTLWPVRKVISVCCASTKTGNWKACTFILGTECCERLAYYGIASNLVSYLTNTLQEGNVSAARNVTNWKCTCYLTPLIGAIIADAYLGKYLTISIFSTICFIGMCTLTLSATIPALKPVECEGSLCPSATTAQYAVFFLGLYLVALGTGCIKPCVSSFGADQFDDTDPRERVKKGSFFNWFYFCINDGALISSEELKILVRMFPIWATGIVFAAILARMSTMFVEQRMTMAYDSVIVHIARKFTGTDRGFSQLQRMGIGLILSVLCMMAAAIVEIKRFKLARELGLVDQSVAVPLCILWKIP</sequence>
<organism evidence="1 2">
    <name type="scientific">Melia azedarach</name>
    <name type="common">Chinaberry tree</name>
    <dbReference type="NCBI Taxonomy" id="155640"/>
    <lineage>
        <taxon>Eukaryota</taxon>
        <taxon>Viridiplantae</taxon>
        <taxon>Streptophyta</taxon>
        <taxon>Embryophyta</taxon>
        <taxon>Tracheophyta</taxon>
        <taxon>Spermatophyta</taxon>
        <taxon>Magnoliopsida</taxon>
        <taxon>eudicotyledons</taxon>
        <taxon>Gunneridae</taxon>
        <taxon>Pentapetalae</taxon>
        <taxon>rosids</taxon>
        <taxon>malvids</taxon>
        <taxon>Sapindales</taxon>
        <taxon>Meliaceae</taxon>
        <taxon>Melia</taxon>
    </lineage>
</organism>
<dbReference type="EMBL" id="CM051402">
    <property type="protein sequence ID" value="KAJ4710386.1"/>
    <property type="molecule type" value="Genomic_DNA"/>
</dbReference>
<evidence type="ECO:0000313" key="2">
    <source>
        <dbReference type="Proteomes" id="UP001164539"/>
    </source>
</evidence>